<dbReference type="Proteomes" id="UP000198575">
    <property type="component" value="Unassembled WGS sequence"/>
</dbReference>
<feature type="chain" id="PRO_5011773701" evidence="1">
    <location>
        <begin position="20"/>
        <end position="557"/>
    </location>
</feature>
<dbReference type="GO" id="GO:0016787">
    <property type="term" value="F:hydrolase activity"/>
    <property type="evidence" value="ECO:0007669"/>
    <property type="project" value="InterPro"/>
</dbReference>
<keyword evidence="3" id="KW-1185">Reference proteome</keyword>
<dbReference type="RefSeq" id="WP_092403935.1">
    <property type="nucleotide sequence ID" value="NZ_FOVF01000001.1"/>
</dbReference>
<evidence type="ECO:0000313" key="2">
    <source>
        <dbReference type="EMBL" id="SFM96051.1"/>
    </source>
</evidence>
<feature type="signal peptide" evidence="1">
    <location>
        <begin position="1"/>
        <end position="19"/>
    </location>
</feature>
<keyword evidence="1" id="KW-0732">Signal</keyword>
<evidence type="ECO:0000256" key="1">
    <source>
        <dbReference type="SAM" id="SignalP"/>
    </source>
</evidence>
<accession>A0A1I4V4F9</accession>
<gene>
    <name evidence="2" type="ORF">SAMN05216289_101111</name>
</gene>
<evidence type="ECO:0000313" key="3">
    <source>
        <dbReference type="Proteomes" id="UP000198575"/>
    </source>
</evidence>
<dbReference type="PANTHER" id="PTHR21562">
    <property type="entry name" value="NOTUM-RELATED"/>
    <property type="match status" value="1"/>
</dbReference>
<proteinExistence type="predicted"/>
<dbReference type="InterPro" id="IPR004963">
    <property type="entry name" value="PAE/NOTUM"/>
</dbReference>
<dbReference type="AlphaFoldDB" id="A0A1I4V4F9"/>
<dbReference type="EMBL" id="FOVF01000001">
    <property type="protein sequence ID" value="SFM96051.1"/>
    <property type="molecule type" value="Genomic_DNA"/>
</dbReference>
<sequence length="557" mass="59823">MLLRWIVNALAMAPLIAFGQVNNCSDPYWSDSLRCRLLNPAEPQPDPAPPATVAQLRDYTRVALPLDPEVRCLDGTRPVIYVDPAVGPPSNKWLISFTGGPWCSAKDLDHDGTFENGQECLDYYVDNLGALMGTATTDAMSNLQSDDGSGILDPDPLVNPVLAGYNRVRIYKCGFDRHSGRSTHAVSAIAPVLGNIGFTLFNHGQKIALATLDLLEGGGAGQPGLTYSTWVDQGGNVATGQETLPSIADAEQVVFIGHSASGHGLYQNADRYAAHLRAMPGFSGDVRAIHDAHFIHAPENEAAFDPAQNPNPALDNTLFDARYTGTTSAVGTYDAQPYFDGGVEIFASDYAAWLETSMSPMSTLVDESCFAAHQASSDAWKCLDRFHVRFHHETTPALIREDFLDPNTEHGNPPIGFVVQWGPLAARPECADLGFSPCPPVLSPTQYAARLLVQAGHFLDGIFTQSELALGTDTSGPIGSVYLWMPACGSHEGAYSDSQYLVTTMRKNGVDVTYRGFIEDFLSAPATGALESYVTGLEGARSLCEGVLFANGFDPVP</sequence>
<dbReference type="Pfam" id="PF03283">
    <property type="entry name" value="PAE"/>
    <property type="match status" value="1"/>
</dbReference>
<organism evidence="2 3">
    <name type="scientific">Dokdonella immobilis</name>
    <dbReference type="NCBI Taxonomy" id="578942"/>
    <lineage>
        <taxon>Bacteria</taxon>
        <taxon>Pseudomonadati</taxon>
        <taxon>Pseudomonadota</taxon>
        <taxon>Gammaproteobacteria</taxon>
        <taxon>Lysobacterales</taxon>
        <taxon>Rhodanobacteraceae</taxon>
        <taxon>Dokdonella</taxon>
    </lineage>
</organism>
<dbReference type="STRING" id="578942.SAMN05216289_101111"/>
<name>A0A1I4V4F9_9GAMM</name>
<protein>
    <submittedName>
        <fullName evidence="2">Pectinacetylesterase</fullName>
    </submittedName>
</protein>
<reference evidence="2 3" key="1">
    <citation type="submission" date="2016-10" db="EMBL/GenBank/DDBJ databases">
        <authorList>
            <person name="de Groot N.N."/>
        </authorList>
    </citation>
    <scope>NUCLEOTIDE SEQUENCE [LARGE SCALE GENOMIC DNA]</scope>
    <source>
        <strain evidence="2 3">CGMCC 1.7659</strain>
    </source>
</reference>